<dbReference type="Proteomes" id="UP000298588">
    <property type="component" value="Chromosome"/>
</dbReference>
<dbReference type="EMBL" id="CP039865">
    <property type="protein sequence ID" value="QCK84437.1"/>
    <property type="molecule type" value="Genomic_DNA"/>
</dbReference>
<accession>A0A4D7QGD0</accession>
<gene>
    <name evidence="1" type="ORF">E8L99_00820</name>
</gene>
<proteinExistence type="predicted"/>
<evidence type="ECO:0000313" key="2">
    <source>
        <dbReference type="Proteomes" id="UP000298588"/>
    </source>
</evidence>
<dbReference type="AlphaFoldDB" id="A0A4D7QGD0"/>
<evidence type="ECO:0000313" key="1">
    <source>
        <dbReference type="EMBL" id="QCK84437.1"/>
    </source>
</evidence>
<dbReference type="KEGG" id="paqt:E8L99_00820"/>
<dbReference type="RefSeq" id="WP_137097772.1">
    <property type="nucleotide sequence ID" value="NZ_CP039865.1"/>
</dbReference>
<protein>
    <submittedName>
        <fullName evidence="1">Uncharacterized protein</fullName>
    </submittedName>
</protein>
<sequence>MHFLAFETFLRADTALQHEYCVAPWEIGNFPKPMASVIQGFDYFDELNQTLFTIQAYLPPDAGTEQVPAHATPPLWRFP</sequence>
<organism evidence="1 2">
    <name type="scientific">Phreatobacter aquaticus</name>
    <dbReference type="NCBI Taxonomy" id="2570229"/>
    <lineage>
        <taxon>Bacteria</taxon>
        <taxon>Pseudomonadati</taxon>
        <taxon>Pseudomonadota</taxon>
        <taxon>Alphaproteobacteria</taxon>
        <taxon>Hyphomicrobiales</taxon>
        <taxon>Phreatobacteraceae</taxon>
        <taxon>Phreatobacter</taxon>
    </lineage>
</organism>
<keyword evidence="2" id="KW-1185">Reference proteome</keyword>
<reference evidence="1 2" key="1">
    <citation type="submission" date="2019-04" db="EMBL/GenBank/DDBJ databases">
        <title>Phreatobacter aquaticus sp. nov.</title>
        <authorList>
            <person name="Choi A."/>
            <person name="Baek K."/>
        </authorList>
    </citation>
    <scope>NUCLEOTIDE SEQUENCE [LARGE SCALE GENOMIC DNA]</scope>
    <source>
        <strain evidence="1 2">NMCR1094</strain>
    </source>
</reference>
<name>A0A4D7QGD0_9HYPH</name>